<name>A0AAN9BMD3_9CAEN</name>
<dbReference type="InterPro" id="IPR008197">
    <property type="entry name" value="WAP_dom"/>
</dbReference>
<dbReference type="Pfam" id="PF00095">
    <property type="entry name" value="WAP"/>
    <property type="match status" value="1"/>
</dbReference>
<dbReference type="GO" id="GO:0030414">
    <property type="term" value="F:peptidase inhibitor activity"/>
    <property type="evidence" value="ECO:0007669"/>
    <property type="project" value="InterPro"/>
</dbReference>
<dbReference type="EMBL" id="JBAMIC010000004">
    <property type="protein sequence ID" value="KAK7108277.1"/>
    <property type="molecule type" value="Genomic_DNA"/>
</dbReference>
<dbReference type="AlphaFoldDB" id="A0AAN9BMD3"/>
<evidence type="ECO:0000259" key="2">
    <source>
        <dbReference type="PROSITE" id="PS51390"/>
    </source>
</evidence>
<feature type="signal peptide" evidence="1">
    <location>
        <begin position="1"/>
        <end position="24"/>
    </location>
</feature>
<reference evidence="3 4" key="1">
    <citation type="submission" date="2024-02" db="EMBL/GenBank/DDBJ databases">
        <title>Chromosome-scale genome assembly of the rough periwinkle Littorina saxatilis.</title>
        <authorList>
            <person name="De Jode A."/>
            <person name="Faria R."/>
            <person name="Formenti G."/>
            <person name="Sims Y."/>
            <person name="Smith T.P."/>
            <person name="Tracey A."/>
            <person name="Wood J.M.D."/>
            <person name="Zagrodzka Z.B."/>
            <person name="Johannesson K."/>
            <person name="Butlin R.K."/>
            <person name="Leder E.H."/>
        </authorList>
    </citation>
    <scope>NUCLEOTIDE SEQUENCE [LARGE SCALE GENOMIC DNA]</scope>
    <source>
        <strain evidence="3">Snail1</strain>
        <tissue evidence="3">Muscle</tissue>
    </source>
</reference>
<feature type="chain" id="PRO_5043012796" description="WAP domain-containing protein" evidence="1">
    <location>
        <begin position="25"/>
        <end position="116"/>
    </location>
</feature>
<evidence type="ECO:0000256" key="1">
    <source>
        <dbReference type="SAM" id="SignalP"/>
    </source>
</evidence>
<comment type="caution">
    <text evidence="3">The sequence shown here is derived from an EMBL/GenBank/DDBJ whole genome shotgun (WGS) entry which is preliminary data.</text>
</comment>
<keyword evidence="4" id="KW-1185">Reference proteome</keyword>
<dbReference type="PROSITE" id="PS51257">
    <property type="entry name" value="PROKAR_LIPOPROTEIN"/>
    <property type="match status" value="1"/>
</dbReference>
<dbReference type="Proteomes" id="UP001374579">
    <property type="component" value="Unassembled WGS sequence"/>
</dbReference>
<organism evidence="3 4">
    <name type="scientific">Littorina saxatilis</name>
    <dbReference type="NCBI Taxonomy" id="31220"/>
    <lineage>
        <taxon>Eukaryota</taxon>
        <taxon>Metazoa</taxon>
        <taxon>Spiralia</taxon>
        <taxon>Lophotrochozoa</taxon>
        <taxon>Mollusca</taxon>
        <taxon>Gastropoda</taxon>
        <taxon>Caenogastropoda</taxon>
        <taxon>Littorinimorpha</taxon>
        <taxon>Littorinoidea</taxon>
        <taxon>Littorinidae</taxon>
        <taxon>Littorina</taxon>
    </lineage>
</organism>
<proteinExistence type="predicted"/>
<dbReference type="PROSITE" id="PS51390">
    <property type="entry name" value="WAP"/>
    <property type="match status" value="1"/>
</dbReference>
<evidence type="ECO:0000313" key="3">
    <source>
        <dbReference type="EMBL" id="KAK7108277.1"/>
    </source>
</evidence>
<keyword evidence="1" id="KW-0732">Signal</keyword>
<dbReference type="GO" id="GO:0005576">
    <property type="term" value="C:extracellular region"/>
    <property type="evidence" value="ECO:0007669"/>
    <property type="project" value="InterPro"/>
</dbReference>
<accession>A0AAN9BMD3</accession>
<sequence>MMMSTKACFVALLFLAACVMTVHAKRWIPVPPTTKPGRCPLYPCQPPPNPLQCVDTCQSDLECLDDRKCCYACGGCKTCTKPWCGGYQTCSAGQECRHATIWCVTTPCHQEQCVTP</sequence>
<dbReference type="SMART" id="SM00217">
    <property type="entry name" value="WAP"/>
    <property type="match status" value="1"/>
</dbReference>
<evidence type="ECO:0000313" key="4">
    <source>
        <dbReference type="Proteomes" id="UP001374579"/>
    </source>
</evidence>
<gene>
    <name evidence="3" type="ORF">V1264_016040</name>
</gene>
<protein>
    <recommendedName>
        <fullName evidence="2">WAP domain-containing protein</fullName>
    </recommendedName>
</protein>
<feature type="domain" description="WAP" evidence="2">
    <location>
        <begin position="32"/>
        <end position="83"/>
    </location>
</feature>
<dbReference type="SUPFAM" id="SSF57256">
    <property type="entry name" value="Elafin-like"/>
    <property type="match status" value="1"/>
</dbReference>
<dbReference type="InterPro" id="IPR036645">
    <property type="entry name" value="Elafin-like_sf"/>
</dbReference>